<organism evidence="1 2">
    <name type="scientific">Eumeta variegata</name>
    <name type="common">Bagworm moth</name>
    <name type="synonym">Eumeta japonica</name>
    <dbReference type="NCBI Taxonomy" id="151549"/>
    <lineage>
        <taxon>Eukaryota</taxon>
        <taxon>Metazoa</taxon>
        <taxon>Ecdysozoa</taxon>
        <taxon>Arthropoda</taxon>
        <taxon>Hexapoda</taxon>
        <taxon>Insecta</taxon>
        <taxon>Pterygota</taxon>
        <taxon>Neoptera</taxon>
        <taxon>Endopterygota</taxon>
        <taxon>Lepidoptera</taxon>
        <taxon>Glossata</taxon>
        <taxon>Ditrysia</taxon>
        <taxon>Tineoidea</taxon>
        <taxon>Psychidae</taxon>
        <taxon>Oiketicinae</taxon>
        <taxon>Eumeta</taxon>
    </lineage>
</organism>
<accession>A0A4C1TRL8</accession>
<proteinExistence type="predicted"/>
<reference evidence="1 2" key="1">
    <citation type="journal article" date="2019" name="Commun. Biol.">
        <title>The bagworm genome reveals a unique fibroin gene that provides high tensile strength.</title>
        <authorList>
            <person name="Kono N."/>
            <person name="Nakamura H."/>
            <person name="Ohtoshi R."/>
            <person name="Tomita M."/>
            <person name="Numata K."/>
            <person name="Arakawa K."/>
        </authorList>
    </citation>
    <scope>NUCLEOTIDE SEQUENCE [LARGE SCALE GENOMIC DNA]</scope>
</reference>
<comment type="caution">
    <text evidence="1">The sequence shown here is derived from an EMBL/GenBank/DDBJ whole genome shotgun (WGS) entry which is preliminary data.</text>
</comment>
<gene>
    <name evidence="1" type="ORF">EVAR_19430_1</name>
</gene>
<dbReference type="Proteomes" id="UP000299102">
    <property type="component" value="Unassembled WGS sequence"/>
</dbReference>
<evidence type="ECO:0000313" key="2">
    <source>
        <dbReference type="Proteomes" id="UP000299102"/>
    </source>
</evidence>
<sequence length="164" mass="18407">MTSPDPAVNFEPHRSRFLISVPPPPSGFSFKGQCRPLCRYQSFVVTGTAKFVCEGGLICYLWLFVCGVMQLRCATTTRLPLELRAISRRLCGALRSCFIYFSLCLVNFSRFAGKSRRRSAASTRVPSLAFRVEIGKKTGTPRITWTSICPPVRLSQRYLGSRLT</sequence>
<name>A0A4C1TRL8_EUMVA</name>
<dbReference type="AlphaFoldDB" id="A0A4C1TRL8"/>
<protein>
    <submittedName>
        <fullName evidence="1">Uncharacterized protein</fullName>
    </submittedName>
</protein>
<evidence type="ECO:0000313" key="1">
    <source>
        <dbReference type="EMBL" id="GBP16642.1"/>
    </source>
</evidence>
<keyword evidence="2" id="KW-1185">Reference proteome</keyword>
<dbReference type="EMBL" id="BGZK01000080">
    <property type="protein sequence ID" value="GBP16642.1"/>
    <property type="molecule type" value="Genomic_DNA"/>
</dbReference>